<keyword evidence="2" id="KW-1185">Reference proteome</keyword>
<evidence type="ECO:0000313" key="1">
    <source>
        <dbReference type="EMBL" id="MBJ2174395.1"/>
    </source>
</evidence>
<proteinExistence type="predicted"/>
<name>A0ABS0WQY9_9FLAO</name>
<evidence type="ECO:0000313" key="2">
    <source>
        <dbReference type="Proteomes" id="UP000623301"/>
    </source>
</evidence>
<sequence length="232" mass="26542">MKNLIIGIGILLVSFPSLGQSKINLKLKKELDSILFEDQNLRTLISSELLQTKSDSLATAFNIDKKKLIPYIIKQIPISDSLNLIRIEQIIKQFGYPGLTMVGPETNEAAFYVIQHSTKIDTYLPLIKKAANKKEIDFKLYAMMLDRSLVYKQKEQIYGTQGKGFNVFNKTTGEKEFKNIIWPIKNLNKVNHLRRKAGFTSTVEENAKRLGIDYYPYTLADVKKMQQSGMDK</sequence>
<gene>
    <name evidence="1" type="ORF">JBL43_09115</name>
</gene>
<comment type="caution">
    <text evidence="1">The sequence shown here is derived from an EMBL/GenBank/DDBJ whole genome shotgun (WGS) entry which is preliminary data.</text>
</comment>
<reference evidence="1 2" key="1">
    <citation type="submission" date="2020-12" db="EMBL/GenBank/DDBJ databases">
        <title>Aureibaculum luteum sp. nov. and Aureibaculum flavum sp. nov., novel members of the family Flavobacteriaceae isolated from Antarctic intertidal sediments.</title>
        <authorList>
            <person name="He X."/>
            <person name="Zhang X."/>
        </authorList>
    </citation>
    <scope>NUCLEOTIDE SEQUENCE [LARGE SCALE GENOMIC DNA]</scope>
    <source>
        <strain evidence="1 2">A20</strain>
    </source>
</reference>
<dbReference type="RefSeq" id="WP_198841145.1">
    <property type="nucleotide sequence ID" value="NZ_JAEHFJ010000004.1"/>
</dbReference>
<dbReference type="Pfam" id="PF20329">
    <property type="entry name" value="DUF6624"/>
    <property type="match status" value="1"/>
</dbReference>
<protein>
    <submittedName>
        <fullName evidence="1">Uncharacterized protein</fullName>
    </submittedName>
</protein>
<accession>A0ABS0WQY9</accession>
<dbReference type="Proteomes" id="UP000623301">
    <property type="component" value="Unassembled WGS sequence"/>
</dbReference>
<dbReference type="EMBL" id="JAEHFJ010000004">
    <property type="protein sequence ID" value="MBJ2174395.1"/>
    <property type="molecule type" value="Genomic_DNA"/>
</dbReference>
<dbReference type="InterPro" id="IPR046732">
    <property type="entry name" value="DUF6624"/>
</dbReference>
<organism evidence="1 2">
    <name type="scientific">Aureibaculum flavum</name>
    <dbReference type="NCBI Taxonomy" id="2795986"/>
    <lineage>
        <taxon>Bacteria</taxon>
        <taxon>Pseudomonadati</taxon>
        <taxon>Bacteroidota</taxon>
        <taxon>Flavobacteriia</taxon>
        <taxon>Flavobacteriales</taxon>
        <taxon>Flavobacteriaceae</taxon>
        <taxon>Aureibaculum</taxon>
    </lineage>
</organism>